<comment type="caution">
    <text evidence="5">The sequence shown here is derived from an EMBL/GenBank/DDBJ whole genome shotgun (WGS) entry which is preliminary data.</text>
</comment>
<evidence type="ECO:0000256" key="2">
    <source>
        <dbReference type="SAM" id="Phobius"/>
    </source>
</evidence>
<feature type="compositionally biased region" description="Low complexity" evidence="1">
    <location>
        <begin position="1"/>
        <end position="27"/>
    </location>
</feature>
<feature type="transmembrane region" description="Helical" evidence="2">
    <location>
        <begin position="194"/>
        <end position="214"/>
    </location>
</feature>
<feature type="transmembrane region" description="Helical" evidence="2">
    <location>
        <begin position="36"/>
        <end position="52"/>
    </location>
</feature>
<keyword evidence="5" id="KW-0012">Acyltransferase</keyword>
<dbReference type="InterPro" id="IPR002656">
    <property type="entry name" value="Acyl_transf_3_dom"/>
</dbReference>
<gene>
    <name evidence="5" type="ORF">EFW17_22180</name>
</gene>
<keyword evidence="6" id="KW-1185">Reference proteome</keyword>
<feature type="domain" description="Acyltransferase 3" evidence="3">
    <location>
        <begin position="33"/>
        <end position="362"/>
    </location>
</feature>
<feature type="region of interest" description="Disordered" evidence="1">
    <location>
        <begin position="409"/>
        <end position="432"/>
    </location>
</feature>
<dbReference type="InterPro" id="IPR050879">
    <property type="entry name" value="Acyltransferase_3"/>
</dbReference>
<feature type="transmembrane region" description="Helical" evidence="2">
    <location>
        <begin position="342"/>
        <end position="360"/>
    </location>
</feature>
<evidence type="ECO:0000313" key="6">
    <source>
        <dbReference type="Proteomes" id="UP000269198"/>
    </source>
</evidence>
<dbReference type="InterPro" id="IPR043968">
    <property type="entry name" value="SGNH"/>
</dbReference>
<evidence type="ECO:0000256" key="1">
    <source>
        <dbReference type="SAM" id="MobiDB-lite"/>
    </source>
</evidence>
<dbReference type="Pfam" id="PF01757">
    <property type="entry name" value="Acyl_transf_3"/>
    <property type="match status" value="1"/>
</dbReference>
<dbReference type="RefSeq" id="WP_123203381.1">
    <property type="nucleotide sequence ID" value="NZ_RJMB01000033.1"/>
</dbReference>
<keyword evidence="5" id="KW-0808">Transferase</keyword>
<evidence type="ECO:0000313" key="5">
    <source>
        <dbReference type="EMBL" id="RNL81542.1"/>
    </source>
</evidence>
<keyword evidence="2" id="KW-1133">Transmembrane helix</keyword>
<name>A0A3N0E125_9ACTN</name>
<feature type="transmembrane region" description="Helical" evidence="2">
    <location>
        <begin position="167"/>
        <end position="185"/>
    </location>
</feature>
<dbReference type="OrthoDB" id="3404679at2"/>
<accession>A0A3N0E125</accession>
<feature type="transmembrane region" description="Helical" evidence="2">
    <location>
        <begin position="282"/>
        <end position="302"/>
    </location>
</feature>
<feature type="region of interest" description="Disordered" evidence="1">
    <location>
        <begin position="1"/>
        <end position="29"/>
    </location>
</feature>
<proteinExistence type="predicted"/>
<sequence>MHASPTTTPRPASGSASATSAPPRATGGRYRPEIQGLRAVAVLLVAVYHIWFGRVSGGVDVFLLLTGFLITGSLLRTVERSGAVAFGAFWARLARRLLPGAALVLASTLVATWLLLPPDRWRDTIGEIVASALYYQNWQLSVNSVDYLAQNNAASPAQHFWSLSIQGQFYLLCPVLVALAAWVAARRGWARERVLLGALVALFAVSMTYSVVMTGANQQWAYFDTGARLWEFALGGVLAIVLDRIRAARPLRIAMGWIGLVALASCGVLFQVSTVFPGYAALWPTLAAVLIIVAGSTGAPFAADRLLNWAPMHYIGTISYALYLWHWPVLICYLTLTGRSVPSLVGGCGVLSLSIVLAAATSWLTDNGLDRLTRARTTPLWSAAVGLMFILPVVTAGAGWSVHLAEQQRQREELAEDPAKYPGAAAGPDGAGNVPDLPVYPSPAEAAEDLPATYDNDCNQGTTGTEVRTCAYGADDPRRTIALVGGSHAAHWFPALEAIAEDNEWRVVNITKGACLFTDAPQMYKGQEYTECATWNRGVMEELERIGPDAVFTTATSTSLDSEARTDGEGEGVVEGYPERWAELDRLGIDVVAIRDTPRFGFDTASCLATKDADECGGRRSHSMAEKPPYEGRDDVPDNVSFIDLTDHLCDGDECPAVIGNVLVYWDGSHMTATFMRTMAPVLEPRLEDAVAG</sequence>
<feature type="transmembrane region" description="Helical" evidence="2">
    <location>
        <begin position="58"/>
        <end position="76"/>
    </location>
</feature>
<evidence type="ECO:0000259" key="4">
    <source>
        <dbReference type="Pfam" id="PF19040"/>
    </source>
</evidence>
<feature type="transmembrane region" description="Helical" evidence="2">
    <location>
        <begin position="314"/>
        <end position="336"/>
    </location>
</feature>
<evidence type="ECO:0000259" key="3">
    <source>
        <dbReference type="Pfam" id="PF01757"/>
    </source>
</evidence>
<feature type="domain" description="SGNH" evidence="4">
    <location>
        <begin position="458"/>
        <end position="685"/>
    </location>
</feature>
<dbReference type="PANTHER" id="PTHR23028">
    <property type="entry name" value="ACETYLTRANSFERASE"/>
    <property type="match status" value="1"/>
</dbReference>
<feature type="compositionally biased region" description="Low complexity" evidence="1">
    <location>
        <begin position="420"/>
        <end position="432"/>
    </location>
</feature>
<dbReference type="PANTHER" id="PTHR23028:SF53">
    <property type="entry name" value="ACYL_TRANSF_3 DOMAIN-CONTAINING PROTEIN"/>
    <property type="match status" value="1"/>
</dbReference>
<dbReference type="Proteomes" id="UP000269198">
    <property type="component" value="Unassembled WGS sequence"/>
</dbReference>
<feature type="transmembrane region" description="Helical" evidence="2">
    <location>
        <begin position="380"/>
        <end position="402"/>
    </location>
</feature>
<dbReference type="Pfam" id="PF19040">
    <property type="entry name" value="SGNH"/>
    <property type="match status" value="1"/>
</dbReference>
<organism evidence="5 6">
    <name type="scientific">Halostreptopolyspora alba</name>
    <dbReference type="NCBI Taxonomy" id="2487137"/>
    <lineage>
        <taxon>Bacteria</taxon>
        <taxon>Bacillati</taxon>
        <taxon>Actinomycetota</taxon>
        <taxon>Actinomycetes</taxon>
        <taxon>Streptosporangiales</taxon>
        <taxon>Nocardiopsidaceae</taxon>
        <taxon>Halostreptopolyspora</taxon>
    </lineage>
</organism>
<dbReference type="EMBL" id="RJMB01000033">
    <property type="protein sequence ID" value="RNL81542.1"/>
    <property type="molecule type" value="Genomic_DNA"/>
</dbReference>
<dbReference type="AlphaFoldDB" id="A0A3N0E125"/>
<keyword evidence="2" id="KW-0472">Membrane</keyword>
<feature type="transmembrane region" description="Helical" evidence="2">
    <location>
        <begin position="254"/>
        <end position="276"/>
    </location>
</feature>
<dbReference type="GO" id="GO:0016020">
    <property type="term" value="C:membrane"/>
    <property type="evidence" value="ECO:0007669"/>
    <property type="project" value="TreeGrafter"/>
</dbReference>
<feature type="transmembrane region" description="Helical" evidence="2">
    <location>
        <begin position="97"/>
        <end position="116"/>
    </location>
</feature>
<protein>
    <submittedName>
        <fullName evidence="5">Acyltransferase</fullName>
    </submittedName>
</protein>
<dbReference type="GO" id="GO:0016747">
    <property type="term" value="F:acyltransferase activity, transferring groups other than amino-acyl groups"/>
    <property type="evidence" value="ECO:0007669"/>
    <property type="project" value="InterPro"/>
</dbReference>
<feature type="compositionally biased region" description="Basic and acidic residues" evidence="1">
    <location>
        <begin position="409"/>
        <end position="419"/>
    </location>
</feature>
<reference evidence="5 6" key="1">
    <citation type="submission" date="2018-11" db="EMBL/GenBank/DDBJ databases">
        <title>The genome draft of YIM 96095.</title>
        <authorList>
            <person name="Tang S.-K."/>
            <person name="Chunyu W.-X."/>
            <person name="Feng Y.-Z."/>
        </authorList>
    </citation>
    <scope>NUCLEOTIDE SEQUENCE [LARGE SCALE GENOMIC DNA]</scope>
    <source>
        <strain evidence="5 6">YIM 96095</strain>
    </source>
</reference>
<keyword evidence="2" id="KW-0812">Transmembrane</keyword>
<dbReference type="GO" id="GO:0009103">
    <property type="term" value="P:lipopolysaccharide biosynthetic process"/>
    <property type="evidence" value="ECO:0007669"/>
    <property type="project" value="TreeGrafter"/>
</dbReference>